<reference evidence="4" key="1">
    <citation type="submission" date="2013-07" db="EMBL/GenBank/DDBJ databases">
        <title>The genome of Eucalyptus grandis.</title>
        <authorList>
            <person name="Schmutz J."/>
            <person name="Hayes R."/>
            <person name="Myburg A."/>
            <person name="Tuskan G."/>
            <person name="Grattapaglia D."/>
            <person name="Rokhsar D.S."/>
        </authorList>
    </citation>
    <scope>NUCLEOTIDE SEQUENCE</scope>
    <source>
        <tissue evidence="4">Leaf extractions</tissue>
    </source>
</reference>
<comment type="similarity">
    <text evidence="1">Belongs to the VAMP-associated protein (VAP) (TC 9.B.17) family.</text>
</comment>
<dbReference type="eggNOG" id="KOG0439">
    <property type="taxonomic scope" value="Eukaryota"/>
</dbReference>
<dbReference type="PANTHER" id="PTHR10809">
    <property type="entry name" value="VESICLE-ASSOCIATED MEMBRANE PROTEIN-ASSOCIATED PROTEIN"/>
    <property type="match status" value="1"/>
</dbReference>
<evidence type="ECO:0000256" key="1">
    <source>
        <dbReference type="ARBA" id="ARBA00008932"/>
    </source>
</evidence>
<dbReference type="OrthoDB" id="264603at2759"/>
<organism evidence="4">
    <name type="scientific">Eucalyptus grandis</name>
    <name type="common">Flooded gum</name>
    <dbReference type="NCBI Taxonomy" id="71139"/>
    <lineage>
        <taxon>Eukaryota</taxon>
        <taxon>Viridiplantae</taxon>
        <taxon>Streptophyta</taxon>
        <taxon>Embryophyta</taxon>
        <taxon>Tracheophyta</taxon>
        <taxon>Spermatophyta</taxon>
        <taxon>Magnoliopsida</taxon>
        <taxon>eudicotyledons</taxon>
        <taxon>Gunneridae</taxon>
        <taxon>Pentapetalae</taxon>
        <taxon>rosids</taxon>
        <taxon>malvids</taxon>
        <taxon>Myrtales</taxon>
        <taxon>Myrtaceae</taxon>
        <taxon>Myrtoideae</taxon>
        <taxon>Eucalypteae</taxon>
        <taxon>Eucalyptus</taxon>
    </lineage>
</organism>
<dbReference type="PROSITE" id="PS50202">
    <property type="entry name" value="MSP"/>
    <property type="match status" value="1"/>
</dbReference>
<sequence>MAGAGRPLISVHPDELKFTFELEKQSHCDLEVVNNTEGHVAFKVKTTSPKKYFVRPNSCTIPPQGSSQVRVTLQAQQEYPPDMQCKDKFLLQSTIVPSNTDGKELPPDTFSKGGGRIVEECRLGVVYIFPSSPQEKSGEEAFRSSIQSSDDDTSLALQRMKDERDAAVRRAQLFQKDIDMMKTQIQRRSGRGFSFMWALAVAFVGVMIGFMLAFLYRPHLQNE</sequence>
<keyword evidence="2" id="KW-0812">Transmembrane</keyword>
<dbReference type="Pfam" id="PF00635">
    <property type="entry name" value="Motile_Sperm"/>
    <property type="match status" value="1"/>
</dbReference>
<dbReference type="GO" id="GO:0043495">
    <property type="term" value="F:protein-membrane adaptor activity"/>
    <property type="evidence" value="ECO:0000318"/>
    <property type="project" value="GO_Central"/>
</dbReference>
<dbReference type="GO" id="GO:0005789">
    <property type="term" value="C:endoplasmic reticulum membrane"/>
    <property type="evidence" value="ECO:0000318"/>
    <property type="project" value="GO_Central"/>
</dbReference>
<dbReference type="Gene3D" id="2.60.40.10">
    <property type="entry name" value="Immunoglobulins"/>
    <property type="match status" value="1"/>
</dbReference>
<dbReference type="PANTHER" id="PTHR10809:SF42">
    <property type="entry name" value="VESICLE-ASSOCIATED PROTEIN 2-1"/>
    <property type="match status" value="1"/>
</dbReference>
<dbReference type="FunFam" id="2.60.40.10:FF:000813">
    <property type="entry name" value="Vesicle-associated protein 1-1"/>
    <property type="match status" value="1"/>
</dbReference>
<dbReference type="EMBL" id="KK198757">
    <property type="protein sequence ID" value="KCW71906.1"/>
    <property type="molecule type" value="Genomic_DNA"/>
</dbReference>
<feature type="transmembrane region" description="Helical" evidence="2">
    <location>
        <begin position="195"/>
        <end position="216"/>
    </location>
</feature>
<proteinExistence type="inferred from homology"/>
<keyword evidence="2" id="KW-1133">Transmembrane helix</keyword>
<dbReference type="GO" id="GO:0061817">
    <property type="term" value="P:endoplasmic reticulum-plasma membrane tethering"/>
    <property type="evidence" value="ECO:0000318"/>
    <property type="project" value="GO_Central"/>
</dbReference>
<accession>A0A059C135</accession>
<dbReference type="GO" id="GO:0090158">
    <property type="term" value="P:endoplasmic reticulum membrane organization"/>
    <property type="evidence" value="ECO:0000318"/>
    <property type="project" value="GO_Central"/>
</dbReference>
<evidence type="ECO:0000313" key="4">
    <source>
        <dbReference type="EMBL" id="KCW71906.1"/>
    </source>
</evidence>
<dbReference type="KEGG" id="egr:104443633"/>
<evidence type="ECO:0000259" key="3">
    <source>
        <dbReference type="PROSITE" id="PS50202"/>
    </source>
</evidence>
<evidence type="ECO:0000256" key="2">
    <source>
        <dbReference type="SAM" id="Phobius"/>
    </source>
</evidence>
<dbReference type="InParanoid" id="A0A059C135"/>
<name>A0A059C135_EUCGR</name>
<dbReference type="InterPro" id="IPR013783">
    <property type="entry name" value="Ig-like_fold"/>
</dbReference>
<keyword evidence="2" id="KW-0472">Membrane</keyword>
<dbReference type="InterPro" id="IPR016763">
    <property type="entry name" value="VAP"/>
</dbReference>
<dbReference type="AlphaFoldDB" id="A0A059C135"/>
<dbReference type="Gramene" id="KCW71906">
    <property type="protein sequence ID" value="KCW71906"/>
    <property type="gene ID" value="EUGRSUZ_E00367"/>
</dbReference>
<feature type="domain" description="MSP" evidence="3">
    <location>
        <begin position="8"/>
        <end position="128"/>
    </location>
</feature>
<protein>
    <recommendedName>
        <fullName evidence="3">MSP domain-containing protein</fullName>
    </recommendedName>
</protein>
<dbReference type="PIRSF" id="PIRSF019693">
    <property type="entry name" value="VAMP-associated"/>
    <property type="match status" value="1"/>
</dbReference>
<dbReference type="InterPro" id="IPR000535">
    <property type="entry name" value="MSP_dom"/>
</dbReference>
<dbReference type="SUPFAM" id="SSF49354">
    <property type="entry name" value="PapD-like"/>
    <property type="match status" value="1"/>
</dbReference>
<dbReference type="GO" id="GO:0005886">
    <property type="term" value="C:plasma membrane"/>
    <property type="evidence" value="ECO:0000318"/>
    <property type="project" value="GO_Central"/>
</dbReference>
<gene>
    <name evidence="4" type="ORF">EUGRSUZ_E00367</name>
</gene>
<dbReference type="InterPro" id="IPR008962">
    <property type="entry name" value="PapD-like_sf"/>
</dbReference>
<dbReference type="STRING" id="71139.A0A059C135"/>